<dbReference type="SUPFAM" id="SSF52972">
    <property type="entry name" value="ITPase-like"/>
    <property type="match status" value="1"/>
</dbReference>
<comment type="similarity">
    <text evidence="6">Belongs to the Maf family. YhdE subfamily.</text>
</comment>
<evidence type="ECO:0000256" key="2">
    <source>
        <dbReference type="ARBA" id="ARBA00004496"/>
    </source>
</evidence>
<dbReference type="GO" id="GO:0005737">
    <property type="term" value="C:cytoplasm"/>
    <property type="evidence" value="ECO:0007669"/>
    <property type="project" value="UniProtKB-SubCell"/>
</dbReference>
<comment type="cofactor">
    <cofactor evidence="1 6">
        <name>a divalent metal cation</name>
        <dbReference type="ChEBI" id="CHEBI:60240"/>
    </cofactor>
</comment>
<keyword evidence="8" id="KW-1185">Reference proteome</keyword>
<reference evidence="7 8" key="1">
    <citation type="submission" date="2016-02" db="EMBL/GenBank/DDBJ databases">
        <title>Draft Genome for Tepidibacillus decaturensis nov. sp. Strain Z9, an Anaerobic, Moderately Thermophilic and Heterotrophic Bacterium from Deep Subsurface of the Illinois Basin, USA.</title>
        <authorList>
            <person name="Dong Y."/>
            <person name="Chang J.Y."/>
            <person name="Sanford R."/>
            <person name="Fouke B.W."/>
        </authorList>
    </citation>
    <scope>NUCLEOTIDE SEQUENCE [LARGE SCALE GENOMIC DNA]</scope>
    <source>
        <strain evidence="7 8">Z9</strain>
    </source>
</reference>
<dbReference type="PANTHER" id="PTHR43213">
    <property type="entry name" value="BIFUNCTIONAL DTTP/UTP PYROPHOSPHATASE/METHYLTRANSFERASE PROTEIN-RELATED"/>
    <property type="match status" value="1"/>
</dbReference>
<sequence>MEKIILASSSPRRREILELIGISFLVHPSDVDESYNESNSPEDIVKQLATRKAMDIASYYQEGIIIGADTIVVLDGQILGKPKDEEDAFQMLNRLQGRSHQVFSGVAVVDAKTREVKASYQMTKVYMDPLSEEEIRLYIATKEPMDKAGSYGIQGFGAIFIEKIEGDYFNVVGLPVALLSTLLKDFGIQILKDMIHPKSIV</sequence>
<evidence type="ECO:0000256" key="6">
    <source>
        <dbReference type="HAMAP-Rule" id="MF_00528"/>
    </source>
</evidence>
<keyword evidence="3 6" id="KW-0963">Cytoplasm</keyword>
<comment type="function">
    <text evidence="6">Nucleoside triphosphate pyrophosphatase that hydrolyzes dTTP and UTP. May have a dual role in cell division arrest and in preventing the incorporation of modified nucleotides into cellular nucleic acids.</text>
</comment>
<proteinExistence type="inferred from homology"/>
<dbReference type="EMBL" id="LSKU01000001">
    <property type="protein sequence ID" value="KXG43055.1"/>
    <property type="molecule type" value="Genomic_DNA"/>
</dbReference>
<protein>
    <recommendedName>
        <fullName evidence="6">dTTP/UTP pyrophosphatase</fullName>
        <shortName evidence="6">dTTPase/UTPase</shortName>
        <ecNumber evidence="6">3.6.1.9</ecNumber>
    </recommendedName>
    <alternativeName>
        <fullName evidence="6">Nucleoside triphosphate pyrophosphatase</fullName>
    </alternativeName>
    <alternativeName>
        <fullName evidence="6">Nucleotide pyrophosphatase</fullName>
        <shortName evidence="6">Nucleotide PPase</shortName>
    </alternativeName>
</protein>
<dbReference type="AlphaFoldDB" id="A0A135L249"/>
<evidence type="ECO:0000313" key="8">
    <source>
        <dbReference type="Proteomes" id="UP000070352"/>
    </source>
</evidence>
<dbReference type="EC" id="3.6.1.9" evidence="6"/>
<dbReference type="Proteomes" id="UP000070352">
    <property type="component" value="Unassembled WGS sequence"/>
</dbReference>
<feature type="active site" description="Proton acceptor" evidence="6">
    <location>
        <position position="69"/>
    </location>
</feature>
<dbReference type="CDD" id="cd00555">
    <property type="entry name" value="Maf"/>
    <property type="match status" value="1"/>
</dbReference>
<comment type="catalytic activity">
    <reaction evidence="6">
        <text>dTTP + H2O = dTMP + diphosphate + H(+)</text>
        <dbReference type="Rhea" id="RHEA:28534"/>
        <dbReference type="ChEBI" id="CHEBI:15377"/>
        <dbReference type="ChEBI" id="CHEBI:15378"/>
        <dbReference type="ChEBI" id="CHEBI:33019"/>
        <dbReference type="ChEBI" id="CHEBI:37568"/>
        <dbReference type="ChEBI" id="CHEBI:63528"/>
        <dbReference type="EC" id="3.6.1.9"/>
    </reaction>
</comment>
<feature type="site" description="Important for substrate specificity" evidence="6">
    <location>
        <position position="70"/>
    </location>
</feature>
<evidence type="ECO:0000256" key="1">
    <source>
        <dbReference type="ARBA" id="ARBA00001968"/>
    </source>
</evidence>
<dbReference type="InterPro" id="IPR029001">
    <property type="entry name" value="ITPase-like_fam"/>
</dbReference>
<dbReference type="RefSeq" id="WP_068723086.1">
    <property type="nucleotide sequence ID" value="NZ_LSKU01000001.1"/>
</dbReference>
<accession>A0A135L249</accession>
<dbReference type="FunFam" id="3.90.950.10:FF:000005">
    <property type="entry name" value="7-methyl-GTP pyrophosphatase"/>
    <property type="match status" value="1"/>
</dbReference>
<comment type="catalytic activity">
    <reaction evidence="6">
        <text>UTP + H2O = UMP + diphosphate + H(+)</text>
        <dbReference type="Rhea" id="RHEA:29395"/>
        <dbReference type="ChEBI" id="CHEBI:15377"/>
        <dbReference type="ChEBI" id="CHEBI:15378"/>
        <dbReference type="ChEBI" id="CHEBI:33019"/>
        <dbReference type="ChEBI" id="CHEBI:46398"/>
        <dbReference type="ChEBI" id="CHEBI:57865"/>
        <dbReference type="EC" id="3.6.1.9"/>
    </reaction>
</comment>
<dbReference type="PANTHER" id="PTHR43213:SF5">
    <property type="entry name" value="BIFUNCTIONAL DTTP_UTP PYROPHOSPHATASE_METHYLTRANSFERASE PROTEIN-RELATED"/>
    <property type="match status" value="1"/>
</dbReference>
<dbReference type="Gene3D" id="3.90.950.10">
    <property type="match status" value="1"/>
</dbReference>
<evidence type="ECO:0000256" key="5">
    <source>
        <dbReference type="ARBA" id="ARBA00023080"/>
    </source>
</evidence>
<gene>
    <name evidence="7" type="ORF">U473_02715</name>
</gene>
<dbReference type="Pfam" id="PF02545">
    <property type="entry name" value="Maf"/>
    <property type="match status" value="1"/>
</dbReference>
<name>A0A135L249_9BACI</name>
<feature type="site" description="Important for substrate specificity" evidence="6">
    <location>
        <position position="12"/>
    </location>
</feature>
<comment type="caution">
    <text evidence="6">Lacks conserved residue(s) required for the propagation of feature annotation.</text>
</comment>
<comment type="subcellular location">
    <subcellularLocation>
        <location evidence="2 6">Cytoplasm</location>
    </subcellularLocation>
</comment>
<comment type="caution">
    <text evidence="7">The sequence shown here is derived from an EMBL/GenBank/DDBJ whole genome shotgun (WGS) entry which is preliminary data.</text>
</comment>
<dbReference type="GO" id="GO:0009117">
    <property type="term" value="P:nucleotide metabolic process"/>
    <property type="evidence" value="ECO:0007669"/>
    <property type="project" value="UniProtKB-KW"/>
</dbReference>
<dbReference type="OrthoDB" id="9807767at2"/>
<dbReference type="HAMAP" id="MF_00528">
    <property type="entry name" value="Maf"/>
    <property type="match status" value="1"/>
</dbReference>
<dbReference type="GO" id="GO:0036218">
    <property type="term" value="F:dTTP diphosphatase activity"/>
    <property type="evidence" value="ECO:0007669"/>
    <property type="project" value="RHEA"/>
</dbReference>
<dbReference type="InterPro" id="IPR003697">
    <property type="entry name" value="Maf-like"/>
</dbReference>
<feature type="site" description="Important for substrate specificity" evidence="6">
    <location>
        <position position="154"/>
    </location>
</feature>
<dbReference type="PIRSF" id="PIRSF006305">
    <property type="entry name" value="Maf"/>
    <property type="match status" value="1"/>
</dbReference>
<dbReference type="STRING" id="1413211.U473_02715"/>
<dbReference type="GO" id="GO:0036221">
    <property type="term" value="F:UTP diphosphatase activity"/>
    <property type="evidence" value="ECO:0007669"/>
    <property type="project" value="RHEA"/>
</dbReference>
<keyword evidence="4 6" id="KW-0378">Hydrolase</keyword>
<keyword evidence="5 6" id="KW-0546">Nucleotide metabolism</keyword>
<organism evidence="7 8">
    <name type="scientific">Tepidibacillus decaturensis</name>
    <dbReference type="NCBI Taxonomy" id="1413211"/>
    <lineage>
        <taxon>Bacteria</taxon>
        <taxon>Bacillati</taxon>
        <taxon>Bacillota</taxon>
        <taxon>Bacilli</taxon>
        <taxon>Bacillales</taxon>
        <taxon>Bacillaceae</taxon>
        <taxon>Tepidibacillus</taxon>
    </lineage>
</organism>
<dbReference type="NCBIfam" id="TIGR00172">
    <property type="entry name" value="maf"/>
    <property type="match status" value="1"/>
</dbReference>
<evidence type="ECO:0000256" key="4">
    <source>
        <dbReference type="ARBA" id="ARBA00022801"/>
    </source>
</evidence>
<evidence type="ECO:0000256" key="3">
    <source>
        <dbReference type="ARBA" id="ARBA00022490"/>
    </source>
</evidence>
<evidence type="ECO:0000313" key="7">
    <source>
        <dbReference type="EMBL" id="KXG43055.1"/>
    </source>
</evidence>